<evidence type="ECO:0000256" key="5">
    <source>
        <dbReference type="ARBA" id="ARBA00023136"/>
    </source>
</evidence>
<dbReference type="GeneID" id="114652115"/>
<keyword evidence="4 7" id="KW-1133">Transmembrane helix</keyword>
<organism evidence="8 9">
    <name type="scientific">Erpetoichthys calabaricus</name>
    <name type="common">Rope fish</name>
    <name type="synonym">Calamoichthys calabaricus</name>
    <dbReference type="NCBI Taxonomy" id="27687"/>
    <lineage>
        <taxon>Eukaryota</taxon>
        <taxon>Metazoa</taxon>
        <taxon>Chordata</taxon>
        <taxon>Craniata</taxon>
        <taxon>Vertebrata</taxon>
        <taxon>Euteleostomi</taxon>
        <taxon>Actinopterygii</taxon>
        <taxon>Polypteriformes</taxon>
        <taxon>Polypteridae</taxon>
        <taxon>Erpetoichthys</taxon>
    </lineage>
</organism>
<evidence type="ECO:0000256" key="4">
    <source>
        <dbReference type="ARBA" id="ARBA00022989"/>
    </source>
</evidence>
<dbReference type="OrthoDB" id="18585at2759"/>
<dbReference type="GeneTree" id="ENSGT00940000153372"/>
<comment type="similarity">
    <text evidence="2">Belongs to the CD36 family.</text>
</comment>
<dbReference type="PANTHER" id="PTHR11923:SF94">
    <property type="entry name" value="LYSOSOME MEMBRANE PROTEIN 2"/>
    <property type="match status" value="1"/>
</dbReference>
<dbReference type="AlphaFoldDB" id="A0A8C4RLQ3"/>
<evidence type="ECO:0000256" key="3">
    <source>
        <dbReference type="ARBA" id="ARBA00022692"/>
    </source>
</evidence>
<reference evidence="8" key="3">
    <citation type="submission" date="2025-09" db="UniProtKB">
        <authorList>
            <consortium name="Ensembl"/>
        </authorList>
    </citation>
    <scope>IDENTIFICATION</scope>
</reference>
<gene>
    <name evidence="8" type="primary">scarb2a</name>
</gene>
<evidence type="ECO:0000256" key="6">
    <source>
        <dbReference type="ARBA" id="ARBA00023180"/>
    </source>
</evidence>
<reference evidence="8" key="1">
    <citation type="submission" date="2021-06" db="EMBL/GenBank/DDBJ databases">
        <authorList>
            <consortium name="Wellcome Sanger Institute Data Sharing"/>
        </authorList>
    </citation>
    <scope>NUCLEOTIDE SEQUENCE [LARGE SCALE GENOMIC DNA]</scope>
</reference>
<evidence type="ECO:0000256" key="2">
    <source>
        <dbReference type="ARBA" id="ARBA00010532"/>
    </source>
</evidence>
<dbReference type="InterPro" id="IPR005429">
    <property type="entry name" value="LimpII"/>
</dbReference>
<name>A0A8C4RLQ3_ERPCA</name>
<dbReference type="Ensembl" id="ENSECRT00000002412.1">
    <property type="protein sequence ID" value="ENSECRP00000002385.1"/>
    <property type="gene ID" value="ENSECRG00000001620.1"/>
</dbReference>
<dbReference type="Pfam" id="PF01130">
    <property type="entry name" value="CD36"/>
    <property type="match status" value="1"/>
</dbReference>
<feature type="transmembrane region" description="Helical" evidence="7">
    <location>
        <begin position="432"/>
        <end position="462"/>
    </location>
</feature>
<protein>
    <submittedName>
        <fullName evidence="8">Scavenger receptor class B, member 2a</fullName>
    </submittedName>
</protein>
<dbReference type="GO" id="GO:0005764">
    <property type="term" value="C:lysosome"/>
    <property type="evidence" value="ECO:0007669"/>
    <property type="project" value="InterPro"/>
</dbReference>
<reference evidence="8" key="2">
    <citation type="submission" date="2025-08" db="UniProtKB">
        <authorList>
            <consortium name="Ensembl"/>
        </authorList>
    </citation>
    <scope>IDENTIFICATION</scope>
</reference>
<dbReference type="InterPro" id="IPR002159">
    <property type="entry name" value="CD36_fam"/>
</dbReference>
<keyword evidence="5 7" id="KW-0472">Membrane</keyword>
<keyword evidence="6" id="KW-0325">Glycoprotein</keyword>
<keyword evidence="3 7" id="KW-0812">Transmembrane</keyword>
<dbReference type="Proteomes" id="UP000694620">
    <property type="component" value="Chromosome 5"/>
</dbReference>
<accession>A0A8C4RLQ3</accession>
<comment type="subcellular location">
    <subcellularLocation>
        <location evidence="1">Membrane</location>
    </subcellularLocation>
</comment>
<evidence type="ECO:0000256" key="7">
    <source>
        <dbReference type="SAM" id="Phobius"/>
    </source>
</evidence>
<evidence type="ECO:0000256" key="1">
    <source>
        <dbReference type="ARBA" id="ARBA00004370"/>
    </source>
</evidence>
<dbReference type="GO" id="GO:0016020">
    <property type="term" value="C:membrane"/>
    <property type="evidence" value="ECO:0007669"/>
    <property type="project" value="UniProtKB-SubCell"/>
</dbReference>
<evidence type="ECO:0000313" key="8">
    <source>
        <dbReference type="Ensembl" id="ENSECRP00000002385.1"/>
    </source>
</evidence>
<dbReference type="GO" id="GO:0006898">
    <property type="term" value="P:receptor-mediated endocytosis"/>
    <property type="evidence" value="ECO:0007669"/>
    <property type="project" value="TreeGrafter"/>
</dbReference>
<dbReference type="PRINTS" id="PR01609">
    <property type="entry name" value="CD36FAMILY"/>
</dbReference>
<dbReference type="PANTHER" id="PTHR11923">
    <property type="entry name" value="SCAVENGER RECEPTOR CLASS B TYPE-1 SR-B1"/>
    <property type="match status" value="1"/>
</dbReference>
<dbReference type="GO" id="GO:0005044">
    <property type="term" value="F:scavenger receptor activity"/>
    <property type="evidence" value="ECO:0007669"/>
    <property type="project" value="InterPro"/>
</dbReference>
<sequence length="512" mass="57495">MKRSCGIYATGIISAHLLIIGIALLVAQVFPTLFEKRLKSNIVLKNGSDVFKAWENPPPPVYIQFFFFNVTNSEDILQGKKPSVTQVGPYTYREYRPRVNVTFLENGTKVAALSPKTFVFQPDMSAGDPEIDQVTTVNIPAVTVMELTKSSFTSLVIFFVMNMYGVEVFATHTVHELLWGFKDPLLSKLHYVKPDVDEYFGLMYKKNGTSDGDFVFKTGEDDYKDFGKIFTWNGQSSLKWWSSNESNMINGTDGSTFHPLISKDELLYIFAADLCRSIYIAFEKDVEVKGIPAYRFAPPSEVLAAPEVNPSNAGFCVPSGACLGAGVLKVSVCRNDAPVVVSFPHFFQADQKYIDAIEGMHPNKEDHETYLDVNPLTGFPVRGCKRAQLNIILDKYDAFPQTKLLNQTIFPIMFINESVIIDDKSAQNIRTLLLIATIVTNFPLIIVGLGVLMLCILIILLLRSRQQKKATTRDDMVYTQVAEKQEENCKSNHKENSESKMVSFISMTQIEH</sequence>
<proteinExistence type="inferred from homology"/>
<keyword evidence="9" id="KW-1185">Reference proteome</keyword>
<feature type="transmembrane region" description="Helical" evidence="7">
    <location>
        <begin position="7"/>
        <end position="30"/>
    </location>
</feature>
<dbReference type="GO" id="GO:0006622">
    <property type="term" value="P:protein targeting to lysosome"/>
    <property type="evidence" value="ECO:0007669"/>
    <property type="project" value="TreeGrafter"/>
</dbReference>
<dbReference type="PRINTS" id="PR01611">
    <property type="entry name" value="LIMPII"/>
</dbReference>
<dbReference type="RefSeq" id="XP_028658146.1">
    <property type="nucleotide sequence ID" value="XM_028802313.2"/>
</dbReference>
<evidence type="ECO:0000313" key="9">
    <source>
        <dbReference type="Proteomes" id="UP000694620"/>
    </source>
</evidence>